<dbReference type="Proteomes" id="UP001151760">
    <property type="component" value="Unassembled WGS sequence"/>
</dbReference>
<reference evidence="1" key="2">
    <citation type="submission" date="2022-01" db="EMBL/GenBank/DDBJ databases">
        <authorList>
            <person name="Yamashiro T."/>
            <person name="Shiraishi A."/>
            <person name="Satake H."/>
            <person name="Nakayama K."/>
        </authorList>
    </citation>
    <scope>NUCLEOTIDE SEQUENCE</scope>
</reference>
<evidence type="ECO:0000313" key="1">
    <source>
        <dbReference type="EMBL" id="GJT03287.1"/>
    </source>
</evidence>
<reference evidence="1" key="1">
    <citation type="journal article" date="2022" name="Int. J. Mol. Sci.">
        <title>Draft Genome of Tanacetum Coccineum: Genomic Comparison of Closely Related Tanacetum-Family Plants.</title>
        <authorList>
            <person name="Yamashiro T."/>
            <person name="Shiraishi A."/>
            <person name="Nakayama K."/>
            <person name="Satake H."/>
        </authorList>
    </citation>
    <scope>NUCLEOTIDE SEQUENCE</scope>
</reference>
<evidence type="ECO:0000313" key="2">
    <source>
        <dbReference type="Proteomes" id="UP001151760"/>
    </source>
</evidence>
<protein>
    <submittedName>
        <fullName evidence="1">Uncharacterized protein</fullName>
    </submittedName>
</protein>
<gene>
    <name evidence="1" type="ORF">Tco_0824456</name>
</gene>
<keyword evidence="2" id="KW-1185">Reference proteome</keyword>
<dbReference type="EMBL" id="BQNB010012414">
    <property type="protein sequence ID" value="GJT03287.1"/>
    <property type="molecule type" value="Genomic_DNA"/>
</dbReference>
<name>A0ABQ5ANG1_9ASTR</name>
<comment type="caution">
    <text evidence="1">The sequence shown here is derived from an EMBL/GenBank/DDBJ whole genome shotgun (WGS) entry which is preliminary data.</text>
</comment>
<proteinExistence type="predicted"/>
<accession>A0ABQ5ANG1</accession>
<organism evidence="1 2">
    <name type="scientific">Tanacetum coccineum</name>
    <dbReference type="NCBI Taxonomy" id="301880"/>
    <lineage>
        <taxon>Eukaryota</taxon>
        <taxon>Viridiplantae</taxon>
        <taxon>Streptophyta</taxon>
        <taxon>Embryophyta</taxon>
        <taxon>Tracheophyta</taxon>
        <taxon>Spermatophyta</taxon>
        <taxon>Magnoliopsida</taxon>
        <taxon>eudicotyledons</taxon>
        <taxon>Gunneridae</taxon>
        <taxon>Pentapetalae</taxon>
        <taxon>asterids</taxon>
        <taxon>campanulids</taxon>
        <taxon>Asterales</taxon>
        <taxon>Asteraceae</taxon>
        <taxon>Asteroideae</taxon>
        <taxon>Anthemideae</taxon>
        <taxon>Anthemidinae</taxon>
        <taxon>Tanacetum</taxon>
    </lineage>
</organism>
<sequence length="132" mass="14637">MPLVILRASSDYFGLSSDYRDHYRAKQVKIVPHTVKNPKSATVDNLTEKANREKANRESDVLHAKVKSASSTFYIGYAEQMTGKSHYLRTLGAPAVVVSLALQGVFRGFKDIKIPVIVKQERALVVSALGFE</sequence>